<accession>A0A9D1YNC1</accession>
<reference evidence="1" key="2">
    <citation type="submission" date="2021-04" db="EMBL/GenBank/DDBJ databases">
        <authorList>
            <person name="Gilroy R."/>
        </authorList>
    </citation>
    <scope>NUCLEOTIDE SEQUENCE</scope>
    <source>
        <strain evidence="1">ChiSxjej3B15-24422</strain>
    </source>
</reference>
<evidence type="ECO:0000313" key="2">
    <source>
        <dbReference type="Proteomes" id="UP000824007"/>
    </source>
</evidence>
<dbReference type="AlphaFoldDB" id="A0A9D1YNC1"/>
<dbReference type="EMBL" id="DXDD01000055">
    <property type="protein sequence ID" value="HIY59909.1"/>
    <property type="molecule type" value="Genomic_DNA"/>
</dbReference>
<sequence length="79" mass="8938">MMTLFDDEYILKTYIAEKEKEAAEKAFKKAVKKAEKAAQEASKKAAVRLHQKGMPVADIADALSVTEKEVEEWLGLIRR</sequence>
<reference evidence="1" key="1">
    <citation type="journal article" date="2021" name="PeerJ">
        <title>Extensive microbial diversity within the chicken gut microbiome revealed by metagenomics and culture.</title>
        <authorList>
            <person name="Gilroy R."/>
            <person name="Ravi A."/>
            <person name="Getino M."/>
            <person name="Pursley I."/>
            <person name="Horton D.L."/>
            <person name="Alikhan N.F."/>
            <person name="Baker D."/>
            <person name="Gharbi K."/>
            <person name="Hall N."/>
            <person name="Watson M."/>
            <person name="Adriaenssens E.M."/>
            <person name="Foster-Nyarko E."/>
            <person name="Jarju S."/>
            <person name="Secka A."/>
            <person name="Antonio M."/>
            <person name="Oren A."/>
            <person name="Chaudhuri R.R."/>
            <person name="La Ragione R."/>
            <person name="Hildebrand F."/>
            <person name="Pallen M.J."/>
        </authorList>
    </citation>
    <scope>NUCLEOTIDE SEQUENCE</scope>
    <source>
        <strain evidence="1">ChiSxjej3B15-24422</strain>
    </source>
</reference>
<dbReference type="Proteomes" id="UP000824007">
    <property type="component" value="Unassembled WGS sequence"/>
</dbReference>
<name>A0A9D1YNC1_9FIRM</name>
<proteinExistence type="predicted"/>
<comment type="caution">
    <text evidence="1">The sequence shown here is derived from an EMBL/GenBank/DDBJ whole genome shotgun (WGS) entry which is preliminary data.</text>
</comment>
<organism evidence="1 2">
    <name type="scientific">Candidatus Eisenbergiella pullistercoris</name>
    <dbReference type="NCBI Taxonomy" id="2838555"/>
    <lineage>
        <taxon>Bacteria</taxon>
        <taxon>Bacillati</taxon>
        <taxon>Bacillota</taxon>
        <taxon>Clostridia</taxon>
        <taxon>Lachnospirales</taxon>
        <taxon>Lachnospiraceae</taxon>
        <taxon>Eisenbergiella</taxon>
    </lineage>
</organism>
<gene>
    <name evidence="1" type="ORF">H9831_04400</name>
</gene>
<protein>
    <submittedName>
        <fullName evidence="1">Uncharacterized protein</fullName>
    </submittedName>
</protein>
<evidence type="ECO:0000313" key="1">
    <source>
        <dbReference type="EMBL" id="HIY59909.1"/>
    </source>
</evidence>